<keyword evidence="5" id="KW-1278">Translocase</keyword>
<evidence type="ECO:0000313" key="10">
    <source>
        <dbReference type="EMBL" id="CAJ36634.1"/>
    </source>
</evidence>
<dbReference type="RefSeq" id="WP_012035914.1">
    <property type="nucleotide sequence ID" value="NC_009464.1"/>
</dbReference>
<evidence type="ECO:0000256" key="3">
    <source>
        <dbReference type="ARBA" id="ARBA00022741"/>
    </source>
</evidence>
<organism evidence="10 11">
    <name type="scientific">Methanocella arvoryzae (strain DSM 22066 / NBRC 105507 / MRE50)</name>
    <dbReference type="NCBI Taxonomy" id="351160"/>
    <lineage>
        <taxon>Archaea</taxon>
        <taxon>Methanobacteriati</taxon>
        <taxon>Methanobacteriota</taxon>
        <taxon>Stenosarchaea group</taxon>
        <taxon>Methanomicrobia</taxon>
        <taxon>Methanocellales</taxon>
        <taxon>Methanocellaceae</taxon>
        <taxon>Methanocella</taxon>
    </lineage>
</organism>
<dbReference type="PANTHER" id="PTHR43294:SF20">
    <property type="entry name" value="P-TYPE ATPASE"/>
    <property type="match status" value="1"/>
</dbReference>
<feature type="domain" description="Cation-transporting P-type ATPase N-terminal" evidence="9">
    <location>
        <begin position="2"/>
        <end position="76"/>
    </location>
</feature>
<protein>
    <submittedName>
        <fullName evidence="10">Cation-transporting P-type ATPase</fullName>
        <ecNumber evidence="10">3.6.3.-</ecNumber>
    </submittedName>
</protein>
<dbReference type="InterPro" id="IPR001757">
    <property type="entry name" value="P_typ_ATPase"/>
</dbReference>
<keyword evidence="2 8" id="KW-0812">Transmembrane</keyword>
<dbReference type="KEGG" id="rci:RCIX1350"/>
<dbReference type="GO" id="GO:0005391">
    <property type="term" value="F:P-type sodium:potassium-exchanging transporter activity"/>
    <property type="evidence" value="ECO:0007669"/>
    <property type="project" value="TreeGrafter"/>
</dbReference>
<dbReference type="Pfam" id="PF00702">
    <property type="entry name" value="Hydrolase"/>
    <property type="match status" value="1"/>
</dbReference>
<dbReference type="InterPro" id="IPR050510">
    <property type="entry name" value="Cation_transp_ATPase_P-type"/>
</dbReference>
<keyword evidence="10" id="KW-0378">Hydrolase</keyword>
<evidence type="ECO:0000256" key="8">
    <source>
        <dbReference type="SAM" id="Phobius"/>
    </source>
</evidence>
<keyword evidence="3" id="KW-0547">Nucleotide-binding</keyword>
<feature type="transmembrane region" description="Helical" evidence="8">
    <location>
        <begin position="765"/>
        <end position="784"/>
    </location>
</feature>
<keyword evidence="11" id="KW-1185">Reference proteome</keyword>
<dbReference type="GO" id="GO:1990573">
    <property type="term" value="P:potassium ion import across plasma membrane"/>
    <property type="evidence" value="ECO:0007669"/>
    <property type="project" value="TreeGrafter"/>
</dbReference>
<feature type="transmembrane region" description="Helical" evidence="8">
    <location>
        <begin position="56"/>
        <end position="74"/>
    </location>
</feature>
<dbReference type="InterPro" id="IPR023298">
    <property type="entry name" value="ATPase_P-typ_TM_dom_sf"/>
</dbReference>
<dbReference type="InterPro" id="IPR023299">
    <property type="entry name" value="ATPase_P-typ_cyto_dom_N"/>
</dbReference>
<dbReference type="SMART" id="SM00831">
    <property type="entry name" value="Cation_ATPase_N"/>
    <property type="match status" value="1"/>
</dbReference>
<reference evidence="10 11" key="1">
    <citation type="journal article" date="2006" name="Science">
        <title>Genome of rice cluster I archaea -- the key methane producers in the rice rhizosphere.</title>
        <authorList>
            <person name="Erkel C."/>
            <person name="Kube M."/>
            <person name="Reinhardt R."/>
            <person name="Liesack W."/>
        </authorList>
    </citation>
    <scope>NUCLEOTIDE SEQUENCE [LARGE SCALE GENOMIC DNA]</scope>
    <source>
        <strain evidence="11">DSM 22066 / NBRC 105507 / MRE50</strain>
    </source>
</reference>
<evidence type="ECO:0000259" key="9">
    <source>
        <dbReference type="SMART" id="SM00831"/>
    </source>
</evidence>
<dbReference type="Pfam" id="PF00122">
    <property type="entry name" value="E1-E2_ATPase"/>
    <property type="match status" value="1"/>
</dbReference>
<evidence type="ECO:0000256" key="6">
    <source>
        <dbReference type="ARBA" id="ARBA00022989"/>
    </source>
</evidence>
<name>Q0W4Q9_METAR</name>
<dbReference type="InterPro" id="IPR044492">
    <property type="entry name" value="P_typ_ATPase_HD_dom"/>
</dbReference>
<proteinExistence type="predicted"/>
<gene>
    <name evidence="10" type="ORF">RCIX1350</name>
</gene>
<evidence type="ECO:0000256" key="4">
    <source>
        <dbReference type="ARBA" id="ARBA00022840"/>
    </source>
</evidence>
<feature type="transmembrane region" description="Helical" evidence="8">
    <location>
        <begin position="232"/>
        <end position="249"/>
    </location>
</feature>
<keyword evidence="7 8" id="KW-0472">Membrane</keyword>
<sequence>MEKEATAEEMAVEVTDSPSFAGLSSDEAARRLQVYGRNIFSKVEEISFFRIAIKEIREPLMLLLLGVGVLYSLWGDLEDAATIVVVIVLLLAVEIGNEFRAKKAIHSLARLASPVTRVIRDGTVQTIETETVVPGDLLVLTPGTLVTADGKVIRSYGLQADESALTGESMPRDKSDGDQIFAGTMIIGGEGKAEALATGKETRMGRISSSAKTIEQPKTPLQKSMKSLAKKLVVVAVFFSVTIPLLGFLRGEEPRQMILTALSLVFATVPEELPLIITIVLGVGAFTLSRKNLLVKKIKAAEVLGNATVILTDKTGTITYNRMRVANIYPAEGTKAVLEAAMGAQTETSTSPTDRAIREKCQQEGVQPPEGPVIRQRGLASGKKSRAVLREIDGRLELFVSGAPEEILGSASGTPGPEVLEAIAKETGEGRRVIAIARRTVPAADRPLPFPELERDLALAGLISIEDPPRKEAGEAIARARRAGVQTIMVTGDHPLTARQIAGAVGIPAEKVLTGEDLDAMSDAQLMEAIKTVSVFARTTPEHKYRLVRALHQNGEVVAVTGDGVNDALALKGADIGIAMGVRGTDAAKEAADIIVADDNYRTIGDGIFEGRKFFDNLSKGVKYYLSVKSALILIFLIPVVFNAPFPFSPINIIILELTLDLMATSTFVVEPAEKTIYTRPPRDPKKTLVDRPMMKRIAFSGISLFLAVMVPYSLALASGVELQTARSIAFFAWLAGQVSLAYVARSDHEPLLSLGVFSNRMLNLMLLLIAGITVAVIGLPGLAESIKLAPVPPVPLAGVIAFAFCMIFWQELVKMWKFKSWQSGK</sequence>
<dbReference type="SFLD" id="SFLDS00003">
    <property type="entry name" value="Haloacid_Dehalogenase"/>
    <property type="match status" value="1"/>
</dbReference>
<dbReference type="AlphaFoldDB" id="Q0W4Q9"/>
<dbReference type="PANTHER" id="PTHR43294">
    <property type="entry name" value="SODIUM/POTASSIUM-TRANSPORTING ATPASE SUBUNIT ALPHA"/>
    <property type="match status" value="1"/>
</dbReference>
<dbReference type="PROSITE" id="PS00154">
    <property type="entry name" value="ATPASE_E1_E2"/>
    <property type="match status" value="1"/>
</dbReference>
<dbReference type="GO" id="GO:1902600">
    <property type="term" value="P:proton transmembrane transport"/>
    <property type="evidence" value="ECO:0007669"/>
    <property type="project" value="TreeGrafter"/>
</dbReference>
<dbReference type="NCBIfam" id="TIGR01494">
    <property type="entry name" value="ATPase_P-type"/>
    <property type="match status" value="2"/>
</dbReference>
<evidence type="ECO:0000256" key="2">
    <source>
        <dbReference type="ARBA" id="ARBA00022692"/>
    </source>
</evidence>
<dbReference type="SFLD" id="SFLDF00027">
    <property type="entry name" value="p-type_atpase"/>
    <property type="match status" value="1"/>
</dbReference>
<dbReference type="PRINTS" id="PR00119">
    <property type="entry name" value="CATATPASE"/>
</dbReference>
<dbReference type="Gene3D" id="3.40.1110.10">
    <property type="entry name" value="Calcium-transporting ATPase, cytoplasmic domain N"/>
    <property type="match status" value="1"/>
</dbReference>
<dbReference type="GO" id="GO:0005886">
    <property type="term" value="C:plasma membrane"/>
    <property type="evidence" value="ECO:0007669"/>
    <property type="project" value="TreeGrafter"/>
</dbReference>
<dbReference type="InterPro" id="IPR036412">
    <property type="entry name" value="HAD-like_sf"/>
</dbReference>
<feature type="transmembrane region" description="Helical" evidence="8">
    <location>
        <begin position="698"/>
        <end position="716"/>
    </location>
</feature>
<dbReference type="EC" id="3.6.3.-" evidence="10"/>
<dbReference type="SUPFAM" id="SSF81665">
    <property type="entry name" value="Calcium ATPase, transmembrane domain M"/>
    <property type="match status" value="1"/>
</dbReference>
<dbReference type="SUPFAM" id="SSF56784">
    <property type="entry name" value="HAD-like"/>
    <property type="match status" value="1"/>
</dbReference>
<dbReference type="GO" id="GO:0006883">
    <property type="term" value="P:intracellular sodium ion homeostasis"/>
    <property type="evidence" value="ECO:0007669"/>
    <property type="project" value="TreeGrafter"/>
</dbReference>
<dbReference type="eggNOG" id="arCOG01578">
    <property type="taxonomic scope" value="Archaea"/>
</dbReference>
<dbReference type="GO" id="GO:0005524">
    <property type="term" value="F:ATP binding"/>
    <property type="evidence" value="ECO:0007669"/>
    <property type="project" value="UniProtKB-KW"/>
</dbReference>
<dbReference type="InterPro" id="IPR018303">
    <property type="entry name" value="ATPase_P-typ_P_site"/>
</dbReference>
<dbReference type="InterPro" id="IPR006068">
    <property type="entry name" value="ATPase_P-typ_cation-transptr_C"/>
</dbReference>
<dbReference type="SUPFAM" id="SSF81653">
    <property type="entry name" value="Calcium ATPase, transduction domain A"/>
    <property type="match status" value="1"/>
</dbReference>
<dbReference type="Gene3D" id="2.70.150.10">
    <property type="entry name" value="Calcium-transporting ATPase, cytoplasmic transduction domain A"/>
    <property type="match status" value="1"/>
</dbReference>
<dbReference type="Proteomes" id="UP000000663">
    <property type="component" value="Chromosome"/>
</dbReference>
<dbReference type="InterPro" id="IPR004014">
    <property type="entry name" value="ATPase_P-typ_cation-transptr_N"/>
</dbReference>
<feature type="transmembrane region" description="Helical" evidence="8">
    <location>
        <begin position="790"/>
        <end position="810"/>
    </location>
</feature>
<dbReference type="SFLD" id="SFLDG00002">
    <property type="entry name" value="C1.7:_P-type_atpase_like"/>
    <property type="match status" value="1"/>
</dbReference>
<accession>Q0W4Q9</accession>
<dbReference type="GO" id="GO:0036376">
    <property type="term" value="P:sodium ion export across plasma membrane"/>
    <property type="evidence" value="ECO:0007669"/>
    <property type="project" value="TreeGrafter"/>
</dbReference>
<evidence type="ECO:0000256" key="5">
    <source>
        <dbReference type="ARBA" id="ARBA00022967"/>
    </source>
</evidence>
<keyword evidence="4" id="KW-0067">ATP-binding</keyword>
<dbReference type="GO" id="GO:0030007">
    <property type="term" value="P:intracellular potassium ion homeostasis"/>
    <property type="evidence" value="ECO:0007669"/>
    <property type="project" value="TreeGrafter"/>
</dbReference>
<evidence type="ECO:0000256" key="7">
    <source>
        <dbReference type="ARBA" id="ARBA00023136"/>
    </source>
</evidence>
<evidence type="ECO:0000256" key="1">
    <source>
        <dbReference type="ARBA" id="ARBA00004141"/>
    </source>
</evidence>
<feature type="transmembrane region" description="Helical" evidence="8">
    <location>
        <begin position="728"/>
        <end position="745"/>
    </location>
</feature>
<dbReference type="InterPro" id="IPR059000">
    <property type="entry name" value="ATPase_P-type_domA"/>
</dbReference>
<dbReference type="GeneID" id="5143994"/>
<dbReference type="InterPro" id="IPR008250">
    <property type="entry name" value="ATPase_P-typ_transduc_dom_A_sf"/>
</dbReference>
<feature type="transmembrane region" description="Helical" evidence="8">
    <location>
        <begin position="80"/>
        <end position="97"/>
    </location>
</feature>
<dbReference type="STRING" id="351160.RCIX1350"/>
<dbReference type="GO" id="GO:0016887">
    <property type="term" value="F:ATP hydrolysis activity"/>
    <property type="evidence" value="ECO:0007669"/>
    <property type="project" value="InterPro"/>
</dbReference>
<dbReference type="Pfam" id="PF00689">
    <property type="entry name" value="Cation_ATPase_C"/>
    <property type="match status" value="1"/>
</dbReference>
<dbReference type="PRINTS" id="PR00120">
    <property type="entry name" value="HATPASE"/>
</dbReference>
<dbReference type="InterPro" id="IPR023214">
    <property type="entry name" value="HAD_sf"/>
</dbReference>
<dbReference type="Gene3D" id="3.40.50.1000">
    <property type="entry name" value="HAD superfamily/HAD-like"/>
    <property type="match status" value="1"/>
</dbReference>
<comment type="subcellular location">
    <subcellularLocation>
        <location evidence="1">Membrane</location>
        <topology evidence="1">Multi-pass membrane protein</topology>
    </subcellularLocation>
</comment>
<feature type="transmembrane region" description="Helical" evidence="8">
    <location>
        <begin position="261"/>
        <end position="288"/>
    </location>
</feature>
<evidence type="ECO:0000313" key="11">
    <source>
        <dbReference type="Proteomes" id="UP000000663"/>
    </source>
</evidence>
<dbReference type="EMBL" id="AM114193">
    <property type="protein sequence ID" value="CAJ36634.1"/>
    <property type="molecule type" value="Genomic_DNA"/>
</dbReference>
<dbReference type="Pfam" id="PF00690">
    <property type="entry name" value="Cation_ATPase_N"/>
    <property type="match status" value="1"/>
</dbReference>
<dbReference type="Gene3D" id="1.20.1110.10">
    <property type="entry name" value="Calcium-transporting ATPase, transmembrane domain"/>
    <property type="match status" value="1"/>
</dbReference>
<keyword evidence="6 8" id="KW-1133">Transmembrane helix</keyword>